<gene>
    <name evidence="1" type="ORF">H7F53_11185</name>
</gene>
<reference evidence="1 2" key="1">
    <citation type="submission" date="2020-08" db="EMBL/GenBank/DDBJ databases">
        <title>The genome sequence of type strain Novosphingobium piscinae KCTC 42194.</title>
        <authorList>
            <person name="Liu Y."/>
        </authorList>
    </citation>
    <scope>NUCLEOTIDE SEQUENCE [LARGE SCALE GENOMIC DNA]</scope>
    <source>
        <strain evidence="1 2">KCTC 42194</strain>
    </source>
</reference>
<dbReference type="RefSeq" id="WP_185679574.1">
    <property type="nucleotide sequence ID" value="NZ_JACLAX010000010.1"/>
</dbReference>
<evidence type="ECO:0000313" key="1">
    <source>
        <dbReference type="EMBL" id="MBC2669707.1"/>
    </source>
</evidence>
<sequence length="184" mass="20025">MDMPAWEFPVYPADLVEQDPTQRDQFNNDEVGLAGALVREVIQNSSDASDDSGPVKVRFARHTLEGQRADAFRALFPSLLPHLAACGLSAAAMDEPSADLLVIEDFNTRGLTGAIDQLDEENFRNFWRRHGKSGKGGKSGGRWGLGKLVYSSSSRIGCFFGLTRRKSSAASSFKAHTCFPGGRS</sequence>
<keyword evidence="2" id="KW-1185">Reference proteome</keyword>
<dbReference type="AlphaFoldDB" id="A0A7X1G0I2"/>
<comment type="caution">
    <text evidence="1">The sequence shown here is derived from an EMBL/GenBank/DDBJ whole genome shotgun (WGS) entry which is preliminary data.</text>
</comment>
<dbReference type="EMBL" id="JACLAX010000010">
    <property type="protein sequence ID" value="MBC2669707.1"/>
    <property type="molecule type" value="Genomic_DNA"/>
</dbReference>
<evidence type="ECO:0000313" key="2">
    <source>
        <dbReference type="Proteomes" id="UP000551327"/>
    </source>
</evidence>
<dbReference type="Proteomes" id="UP000551327">
    <property type="component" value="Unassembled WGS sequence"/>
</dbReference>
<protein>
    <submittedName>
        <fullName evidence="1">Uncharacterized protein</fullName>
    </submittedName>
</protein>
<accession>A0A7X1G0I2</accession>
<proteinExistence type="predicted"/>
<name>A0A7X1G0I2_9SPHN</name>
<organism evidence="1 2">
    <name type="scientific">Novosphingobium piscinae</name>
    <dbReference type="NCBI Taxonomy" id="1507448"/>
    <lineage>
        <taxon>Bacteria</taxon>
        <taxon>Pseudomonadati</taxon>
        <taxon>Pseudomonadota</taxon>
        <taxon>Alphaproteobacteria</taxon>
        <taxon>Sphingomonadales</taxon>
        <taxon>Sphingomonadaceae</taxon>
        <taxon>Novosphingobium</taxon>
    </lineage>
</organism>